<feature type="domain" description="Bacillithiol biosynthesis BshC C-terminal coiled-coil" evidence="4">
    <location>
        <begin position="376"/>
        <end position="519"/>
    </location>
</feature>
<dbReference type="Proteomes" id="UP000316092">
    <property type="component" value="Unassembled WGS sequence"/>
</dbReference>
<dbReference type="EC" id="6.-.-.-" evidence="2"/>
<dbReference type="HAMAP" id="MF_01867">
    <property type="entry name" value="BshC"/>
    <property type="match status" value="1"/>
</dbReference>
<evidence type="ECO:0000313" key="6">
    <source>
        <dbReference type="Proteomes" id="UP000316092"/>
    </source>
</evidence>
<dbReference type="OrthoDB" id="9765151at2"/>
<protein>
    <recommendedName>
        <fullName evidence="2">Putative cysteine ligase BshC</fullName>
        <ecNumber evidence="2">6.-.-.-</ecNumber>
    </recommendedName>
</protein>
<evidence type="ECO:0000259" key="4">
    <source>
        <dbReference type="Pfam" id="PF24850"/>
    </source>
</evidence>
<dbReference type="Pfam" id="PF10079">
    <property type="entry name" value="Rossmann-like_BshC"/>
    <property type="match status" value="1"/>
</dbReference>
<organism evidence="5 6">
    <name type="scientific">Deinococcus detaillensis</name>
    <dbReference type="NCBI Taxonomy" id="2592048"/>
    <lineage>
        <taxon>Bacteria</taxon>
        <taxon>Thermotogati</taxon>
        <taxon>Deinococcota</taxon>
        <taxon>Deinococci</taxon>
        <taxon>Deinococcales</taxon>
        <taxon>Deinococcaceae</taxon>
        <taxon>Deinococcus</taxon>
    </lineage>
</organism>
<keyword evidence="6" id="KW-1185">Reference proteome</keyword>
<evidence type="ECO:0000313" key="5">
    <source>
        <dbReference type="EMBL" id="TSA87330.1"/>
    </source>
</evidence>
<gene>
    <name evidence="2 5" type="primary">bshC</name>
    <name evidence="5" type="ORF">FNU79_05470</name>
</gene>
<dbReference type="InterPro" id="IPR055398">
    <property type="entry name" value="Rossmann-like_BshC"/>
</dbReference>
<reference evidence="5 6" key="1">
    <citation type="submission" date="2019-07" db="EMBL/GenBank/DDBJ databases">
        <title>Deinococcus detaillus sp. nov., isolated from humus soil in Antarctica.</title>
        <authorList>
            <person name="Zhang K."/>
        </authorList>
    </citation>
    <scope>NUCLEOTIDE SEQUENCE [LARGE SCALE GENOMIC DNA]</scope>
    <source>
        <strain evidence="5 6">H1</strain>
    </source>
</reference>
<accession>A0A553V4A8</accession>
<feature type="domain" description="Bacillithiol biosynthesis BshC N-terminal Rossmann-like" evidence="3">
    <location>
        <begin position="42"/>
        <end position="374"/>
    </location>
</feature>
<dbReference type="RefSeq" id="WP_143719870.1">
    <property type="nucleotide sequence ID" value="NZ_VKDB01000003.1"/>
</dbReference>
<dbReference type="InterPro" id="IPR011199">
    <property type="entry name" value="Bacillithiol_biosynth_BshC"/>
</dbReference>
<proteinExistence type="inferred from homology"/>
<dbReference type="Pfam" id="PF24850">
    <property type="entry name" value="CC_BshC"/>
    <property type="match status" value="1"/>
</dbReference>
<dbReference type="AlphaFoldDB" id="A0A553V4A8"/>
<dbReference type="InterPro" id="IPR055399">
    <property type="entry name" value="CC_BshC"/>
</dbReference>
<comment type="caution">
    <text evidence="5">The sequence shown here is derived from an EMBL/GenBank/DDBJ whole genome shotgun (WGS) entry which is preliminary data.</text>
</comment>
<evidence type="ECO:0000259" key="3">
    <source>
        <dbReference type="Pfam" id="PF10079"/>
    </source>
</evidence>
<keyword evidence="1 2" id="KW-0436">Ligase</keyword>
<evidence type="ECO:0000256" key="1">
    <source>
        <dbReference type="ARBA" id="ARBA00022598"/>
    </source>
</evidence>
<dbReference type="GO" id="GO:0016874">
    <property type="term" value="F:ligase activity"/>
    <property type="evidence" value="ECO:0007669"/>
    <property type="project" value="UniProtKB-UniRule"/>
</dbReference>
<evidence type="ECO:0000256" key="2">
    <source>
        <dbReference type="HAMAP-Rule" id="MF_01867"/>
    </source>
</evidence>
<name>A0A553V4A8_9DEIO</name>
<comment type="similarity">
    <text evidence="2">Belongs to the BshC family.</text>
</comment>
<sequence>MTSAPARLPLLDAYRAGHLSEFFARTPADLPAFLQAQRVLDRPALAAALRAYHLDVGLPDGTAKKADPAAKMLAAQLEKLSHPEARVVVAGQQAGLLGGPAYSVHKAADAILLARQLSTEERPVLPVFWIASQDHDADEVASTHLLDFSEREFEPRLDLPRGVPVGRIAWRAEWSAQLLELIGEFDAPEAHKAAVRSRLDFAFKGRTYADVFARLMYTLLGEHGLIVLDPLHPALARLMAPALAAEIERPLEGPQRIEAAAEQLEAQGYAAQLRRPPGSTNLFVEEESGQRTLLRVSQQGGKAFEGYTKAELLSLLDSDPSRITPAAGLRPIIQDYLLPTAAFVVGPGELAYAAELRGVYGLHGLEQPVLWPRLSVTWLEPNVARLLERFGVTAAQFQRDPEGTLGKALASQQQAAALSQERINHLEGEFSALMNELSALDPTLKSSVERSKNRTMSRLERHRQQAYSALARAEDDKSGQLTRLKKHLLPAGHLQEREMNFLTYLLKHGDTPLKLLLSLEAGAQVDVVIP</sequence>
<dbReference type="NCBIfam" id="TIGR03998">
    <property type="entry name" value="thiol_BshC"/>
    <property type="match status" value="1"/>
</dbReference>
<dbReference type="EMBL" id="VKDB01000003">
    <property type="protein sequence ID" value="TSA87330.1"/>
    <property type="molecule type" value="Genomic_DNA"/>
</dbReference>